<dbReference type="PRINTS" id="PR00035">
    <property type="entry name" value="HTHGNTR"/>
</dbReference>
<organism evidence="5 6">
    <name type="scientific">Jiangella rhizosphaerae</name>
    <dbReference type="NCBI Taxonomy" id="2293569"/>
    <lineage>
        <taxon>Bacteria</taxon>
        <taxon>Bacillati</taxon>
        <taxon>Actinomycetota</taxon>
        <taxon>Actinomycetes</taxon>
        <taxon>Jiangellales</taxon>
        <taxon>Jiangellaceae</taxon>
        <taxon>Jiangella</taxon>
    </lineage>
</organism>
<comment type="caution">
    <text evidence="5">The sequence shown here is derived from an EMBL/GenBank/DDBJ whole genome shotgun (WGS) entry which is preliminary data.</text>
</comment>
<dbReference type="EMBL" id="QUAL01000054">
    <property type="protein sequence ID" value="RIQ31048.1"/>
    <property type="molecule type" value="Genomic_DNA"/>
</dbReference>
<dbReference type="Proteomes" id="UP000284057">
    <property type="component" value="Unassembled WGS sequence"/>
</dbReference>
<dbReference type="Pfam" id="PF00392">
    <property type="entry name" value="GntR"/>
    <property type="match status" value="1"/>
</dbReference>
<evidence type="ECO:0000256" key="2">
    <source>
        <dbReference type="ARBA" id="ARBA00023125"/>
    </source>
</evidence>
<dbReference type="CDD" id="cd07377">
    <property type="entry name" value="WHTH_GntR"/>
    <property type="match status" value="1"/>
</dbReference>
<sequence>MWSDHKVSVGFHLVRTHELVLRQVEADLAAGRLRLGDRLPGERALAGQLGVSRPSVREAIRVLEAMGVVRTAVGSGPDAGAVIVAEPASPLTATLRLHLATSHLPMGDIVQTRVLLESWAVREAAGRAEPEELAAPRHLLDAMDDPELPRERFHLLDAEFHVALAALAGNVLVATIMASLRDAIHGYVVAAAADLPDWNATVDMLRQQHRAVLAAVASGEGERAAALVADHIEGFYRTARLA</sequence>
<protein>
    <submittedName>
        <fullName evidence="5">FadR family transcriptional regulator</fullName>
    </submittedName>
</protein>
<evidence type="ECO:0000256" key="1">
    <source>
        <dbReference type="ARBA" id="ARBA00023015"/>
    </source>
</evidence>
<dbReference type="InterPro" id="IPR036390">
    <property type="entry name" value="WH_DNA-bd_sf"/>
</dbReference>
<keyword evidence="3" id="KW-0804">Transcription</keyword>
<reference evidence="5 6" key="1">
    <citation type="submission" date="2018-09" db="EMBL/GenBank/DDBJ databases">
        <title>Isolation, diversity and antifungal activity of actinobacteria from wheat.</title>
        <authorList>
            <person name="Han C."/>
        </authorList>
    </citation>
    <scope>NUCLEOTIDE SEQUENCE [LARGE SCALE GENOMIC DNA]</scope>
    <source>
        <strain evidence="5 6">NEAU-YY265</strain>
    </source>
</reference>
<dbReference type="GO" id="GO:0003677">
    <property type="term" value="F:DNA binding"/>
    <property type="evidence" value="ECO:0007669"/>
    <property type="project" value="UniProtKB-KW"/>
</dbReference>
<keyword evidence="1" id="KW-0805">Transcription regulation</keyword>
<dbReference type="Gene3D" id="1.10.10.10">
    <property type="entry name" value="Winged helix-like DNA-binding domain superfamily/Winged helix DNA-binding domain"/>
    <property type="match status" value="1"/>
</dbReference>
<dbReference type="SUPFAM" id="SSF48008">
    <property type="entry name" value="GntR ligand-binding domain-like"/>
    <property type="match status" value="1"/>
</dbReference>
<dbReference type="PANTHER" id="PTHR43537">
    <property type="entry name" value="TRANSCRIPTIONAL REGULATOR, GNTR FAMILY"/>
    <property type="match status" value="1"/>
</dbReference>
<dbReference type="PROSITE" id="PS50949">
    <property type="entry name" value="HTH_GNTR"/>
    <property type="match status" value="1"/>
</dbReference>
<evidence type="ECO:0000313" key="6">
    <source>
        <dbReference type="Proteomes" id="UP000284057"/>
    </source>
</evidence>
<proteinExistence type="predicted"/>
<evidence type="ECO:0000259" key="4">
    <source>
        <dbReference type="PROSITE" id="PS50949"/>
    </source>
</evidence>
<dbReference type="InterPro" id="IPR036388">
    <property type="entry name" value="WH-like_DNA-bd_sf"/>
</dbReference>
<evidence type="ECO:0000256" key="3">
    <source>
        <dbReference type="ARBA" id="ARBA00023163"/>
    </source>
</evidence>
<gene>
    <name evidence="5" type="ORF">DY240_06725</name>
</gene>
<dbReference type="InterPro" id="IPR008920">
    <property type="entry name" value="TF_FadR/GntR_C"/>
</dbReference>
<accession>A0A418KUT2</accession>
<dbReference type="SUPFAM" id="SSF46785">
    <property type="entry name" value="Winged helix' DNA-binding domain"/>
    <property type="match status" value="1"/>
</dbReference>
<evidence type="ECO:0000313" key="5">
    <source>
        <dbReference type="EMBL" id="RIQ31048.1"/>
    </source>
</evidence>
<dbReference type="AlphaFoldDB" id="A0A418KUT2"/>
<dbReference type="SMART" id="SM00895">
    <property type="entry name" value="FCD"/>
    <property type="match status" value="1"/>
</dbReference>
<dbReference type="GO" id="GO:0003700">
    <property type="term" value="F:DNA-binding transcription factor activity"/>
    <property type="evidence" value="ECO:0007669"/>
    <property type="project" value="InterPro"/>
</dbReference>
<dbReference type="SMART" id="SM00345">
    <property type="entry name" value="HTH_GNTR"/>
    <property type="match status" value="1"/>
</dbReference>
<dbReference type="InterPro" id="IPR000524">
    <property type="entry name" value="Tscrpt_reg_HTH_GntR"/>
</dbReference>
<dbReference type="InterPro" id="IPR011711">
    <property type="entry name" value="GntR_C"/>
</dbReference>
<keyword evidence="2" id="KW-0238">DNA-binding</keyword>
<dbReference type="PANTHER" id="PTHR43537:SF24">
    <property type="entry name" value="GLUCONATE OPERON TRANSCRIPTIONAL REPRESSOR"/>
    <property type="match status" value="1"/>
</dbReference>
<feature type="domain" description="HTH gntR-type" evidence="4">
    <location>
        <begin position="14"/>
        <end position="86"/>
    </location>
</feature>
<dbReference type="OrthoDB" id="3172099at2"/>
<name>A0A418KUT2_9ACTN</name>
<dbReference type="Gene3D" id="1.20.120.530">
    <property type="entry name" value="GntR ligand-binding domain-like"/>
    <property type="match status" value="1"/>
</dbReference>
<keyword evidence="6" id="KW-1185">Reference proteome</keyword>
<dbReference type="Pfam" id="PF07729">
    <property type="entry name" value="FCD"/>
    <property type="match status" value="1"/>
</dbReference>